<dbReference type="InterPro" id="IPR016024">
    <property type="entry name" value="ARM-type_fold"/>
</dbReference>
<evidence type="ECO:0000256" key="2">
    <source>
        <dbReference type="SAM" id="MobiDB-lite"/>
    </source>
</evidence>
<feature type="region of interest" description="Disordered" evidence="2">
    <location>
        <begin position="753"/>
        <end position="829"/>
    </location>
</feature>
<dbReference type="GO" id="GO:0005634">
    <property type="term" value="C:nucleus"/>
    <property type="evidence" value="ECO:0007669"/>
    <property type="project" value="InterPro"/>
</dbReference>
<dbReference type="HOGENOM" id="CLU_001124_0_0_1"/>
<feature type="region of interest" description="Disordered" evidence="2">
    <location>
        <begin position="924"/>
        <end position="998"/>
    </location>
</feature>
<protein>
    <recommendedName>
        <fullName evidence="3">Rap-GAP domain-containing protein</fullName>
    </recommendedName>
</protein>
<dbReference type="GO" id="GO:0051056">
    <property type="term" value="P:regulation of small GTPase mediated signal transduction"/>
    <property type="evidence" value="ECO:0007669"/>
    <property type="project" value="InterPro"/>
</dbReference>
<feature type="compositionally biased region" description="Low complexity" evidence="2">
    <location>
        <begin position="792"/>
        <end position="807"/>
    </location>
</feature>
<evidence type="ECO:0000259" key="3">
    <source>
        <dbReference type="PROSITE" id="PS50085"/>
    </source>
</evidence>
<dbReference type="InterPro" id="IPR027107">
    <property type="entry name" value="Tuberin/Ral-act_asu"/>
</dbReference>
<accession>A0A0C3EY25</accession>
<dbReference type="Pfam" id="PF02145">
    <property type="entry name" value="Rap_GAP"/>
    <property type="match status" value="1"/>
</dbReference>
<evidence type="ECO:0000256" key="1">
    <source>
        <dbReference type="ARBA" id="ARBA00022468"/>
    </source>
</evidence>
<feature type="domain" description="Rap-GAP" evidence="3">
    <location>
        <begin position="1504"/>
        <end position="1742"/>
    </location>
</feature>
<reference evidence="5" key="2">
    <citation type="submission" date="2015-01" db="EMBL/GenBank/DDBJ databases">
        <title>Evolutionary Origins and Diversification of the Mycorrhizal Mutualists.</title>
        <authorList>
            <consortium name="DOE Joint Genome Institute"/>
            <consortium name="Mycorrhizal Genomics Consortium"/>
            <person name="Kohler A."/>
            <person name="Kuo A."/>
            <person name="Nagy L.G."/>
            <person name="Floudas D."/>
            <person name="Copeland A."/>
            <person name="Barry K.W."/>
            <person name="Cichocki N."/>
            <person name="Veneault-Fourrey C."/>
            <person name="LaButti K."/>
            <person name="Lindquist E.A."/>
            <person name="Lipzen A."/>
            <person name="Lundell T."/>
            <person name="Morin E."/>
            <person name="Murat C."/>
            <person name="Riley R."/>
            <person name="Ohm R."/>
            <person name="Sun H."/>
            <person name="Tunlid A."/>
            <person name="Henrissat B."/>
            <person name="Grigoriev I.V."/>
            <person name="Hibbett D.S."/>
            <person name="Martin F."/>
        </authorList>
    </citation>
    <scope>NUCLEOTIDE SEQUENCE [LARGE SCALE GENOMIC DNA]</scope>
    <source>
        <strain evidence="5">F 1598</strain>
    </source>
</reference>
<dbReference type="EMBL" id="KN833025">
    <property type="protein sequence ID" value="KIM77420.1"/>
    <property type="molecule type" value="Genomic_DNA"/>
</dbReference>
<dbReference type="PROSITE" id="PS50085">
    <property type="entry name" value="RAPGAP"/>
    <property type="match status" value="1"/>
</dbReference>
<dbReference type="STRING" id="765440.A0A0C3EY25"/>
<dbReference type="SUPFAM" id="SSF111347">
    <property type="entry name" value="Rap/Ran-GAP"/>
    <property type="match status" value="1"/>
</dbReference>
<name>A0A0C3EY25_PILCF</name>
<keyword evidence="1" id="KW-0343">GTPase activation</keyword>
<dbReference type="GO" id="GO:0033596">
    <property type="term" value="C:TSC1-TSC2 complex"/>
    <property type="evidence" value="ECO:0007669"/>
    <property type="project" value="TreeGrafter"/>
</dbReference>
<dbReference type="InterPro" id="IPR035974">
    <property type="entry name" value="Rap/Ran-GAP_sf"/>
</dbReference>
<feature type="region of interest" description="Disordered" evidence="2">
    <location>
        <begin position="255"/>
        <end position="301"/>
    </location>
</feature>
<dbReference type="SUPFAM" id="SSF48371">
    <property type="entry name" value="ARM repeat"/>
    <property type="match status" value="1"/>
</dbReference>
<dbReference type="GO" id="GO:0032007">
    <property type="term" value="P:negative regulation of TOR signaling"/>
    <property type="evidence" value="ECO:0007669"/>
    <property type="project" value="TreeGrafter"/>
</dbReference>
<feature type="compositionally biased region" description="Polar residues" evidence="2">
    <location>
        <begin position="818"/>
        <end position="829"/>
    </location>
</feature>
<feature type="compositionally biased region" description="Polar residues" evidence="2">
    <location>
        <begin position="753"/>
        <end position="778"/>
    </location>
</feature>
<evidence type="ECO:0000313" key="5">
    <source>
        <dbReference type="Proteomes" id="UP000054166"/>
    </source>
</evidence>
<dbReference type="Proteomes" id="UP000054166">
    <property type="component" value="Unassembled WGS sequence"/>
</dbReference>
<dbReference type="InParanoid" id="A0A0C3EY25"/>
<feature type="compositionally biased region" description="Low complexity" evidence="2">
    <location>
        <begin position="264"/>
        <end position="275"/>
    </location>
</feature>
<dbReference type="Pfam" id="PF03542">
    <property type="entry name" value="Tuberin"/>
    <property type="match status" value="1"/>
</dbReference>
<dbReference type="Gene3D" id="3.40.50.11210">
    <property type="entry name" value="Rap/Ran-GAP"/>
    <property type="match status" value="1"/>
</dbReference>
<dbReference type="OrthoDB" id="19311at2759"/>
<sequence length="1763" mass="196094">MPPQQDADNNTRSRPRANTTTFTFPSWRRGRPEAAPPVPTILPAPSLSFEALIEALKPPAVPSLSHARSLANLLATQTPLPRPTVLNPVLAALCGKDTPPALQVAGFDIMTAYWENSGTATNLGTADRLSYFSLFLGAYTAWSSEIWEARFRALRALTSSGAEAVGMESQVLDLLMSWIKGAFEGLLSYELVDPAERAERQRSIEALAASVTSIAENVEIVARIPEEQLAAVLQFYADLVERALDLPTNFTTQAALSSNQSTDTRGSPASTPSRPSTHRRHPSSLSIPAMNPPPAPPPPKHPADLMVTVYINHLNSQLKTSAPSHLKLILPLLFRALAFYASPLPRLSITSEAQTSPPLEKKLTDTITSLFGGPFATSCGIILKRHLSPPQNINENVRASIQVSTGAHRSFRNFVRQRLHIRIARAFINRESSVNYGPSGAPGHIDMERDVMERAWPKDDVQGWDADRLGNTICRSVEAWTDLANLNPIDSDELNVGREKILDEVAGILKDVFQELDMRDDDTPMDDEAASAVGETLYRLATYIHSVKNPDGTPFLIPLSQPTSAPTPFLRTLTSLLARDHATYLNPLLSTTLLYVADHLTDADTAKLPTVMFEQHDLSPTSPEWLSNWENIMSTSDLLSQVRPLTRTAAMNALEAVYESMKDMPGYRMPLADLVFQFCGRQVAEEKEDSEGEVMWRILGEEVVLRSVDRQDTEPSGENSVVEEYMTLLTMVAAGTNEDDADDDDTASVYTVETHSPSPLTSTGPSNSPTLSRIQSDYPNKDKDTNLPSVMSLLSSLTTGPSSRSQSLQPHEHEDQSPEVSNAPPTESTTLPRAVGAVIALVGIFSQLAFTPHALTKENLDLAVRIYDTFITLMVKGKSSRARLTILQFMMRTRADRDHRMYFVDAAYDPDGCFSALASLIDRSAGAKEGPREEPIGDSDFLRKARARFPQERDGRRVSRGRGTRVSHSESSRSRSRATRPPLRGMSAHAAKPRDPTWQVPESLPFMVFNADTPSEGLMSYDPVRGEHEHVLQLSDYLTALVKILDQEKNWEILSYVLCQLPVQLANKHLFCGPKCRELLAKLLTTLCTGLINGELASEVDRWPQGLKTRDAQGLAYHTVSVLISYRRCFDGRQQHILVEVLQAGLNGQPSAIKCCLHGLSLAAFELQSSMKKYLTRILEKLSQIMSNPEMAVHILSFLVLVGSLRELHYNFTEGDFKMVFGLALQYLQHYNRPGSSPTTSWALSQHLRLVSYYTIYSWFLAVKLPDRPQHIPYITRQLLLANEGKEEVDEPTEVCFDWLARYTYASADPRPASSLLSEIVMNPTTSAPSEVAVTEKTWIMGNAFITIRTLARLGWIEILSRRPSGYTKFLCRVENVPMVGTGDVDPDMMSVPASLIMERGPAEIEAPATRDASDESVTQAMANENLPEDKVRDIFKAGEVENPPPKPDPFTGYVWSGSAPSQRRKHVALDPSFCALHLSPYPKAGLSPENHMIVDPALLPALFRSLDRMPVIDTHKVGIMYVAPGQTDELQILRNMHGSPAYTRFLEGIGRLIHLRGQVDVYAGGLDPDDDGEYAYAWWDDIGQILFHTATMMPTTDSDLQCVNKKKHIGNDYVRIVWNDSGMPYRFDTLQTQFQFVNIVIEPHSLGAIAAFSNNIHENEYFKVTVQRAPGMIDFTPISEFKLISAENLPPFVRQLSLLADWFASIFRHTEHDTVREEVITNWRSRLQAIQRFREKMPKPDVPEPAEGIFAQEAHRDFTISF</sequence>
<organism evidence="4 5">
    <name type="scientific">Piloderma croceum (strain F 1598)</name>
    <dbReference type="NCBI Taxonomy" id="765440"/>
    <lineage>
        <taxon>Eukaryota</taxon>
        <taxon>Fungi</taxon>
        <taxon>Dikarya</taxon>
        <taxon>Basidiomycota</taxon>
        <taxon>Agaricomycotina</taxon>
        <taxon>Agaricomycetes</taxon>
        <taxon>Agaricomycetidae</taxon>
        <taxon>Atheliales</taxon>
        <taxon>Atheliaceae</taxon>
        <taxon>Piloderma</taxon>
    </lineage>
</organism>
<feature type="compositionally biased region" description="Basic and acidic residues" evidence="2">
    <location>
        <begin position="925"/>
        <end position="957"/>
    </location>
</feature>
<dbReference type="FunFam" id="3.40.50.11210:FF:000007">
    <property type="entry name" value="Tuberous sclerosis 2"/>
    <property type="match status" value="1"/>
</dbReference>
<reference evidence="4 5" key="1">
    <citation type="submission" date="2014-04" db="EMBL/GenBank/DDBJ databases">
        <authorList>
            <consortium name="DOE Joint Genome Institute"/>
            <person name="Kuo A."/>
            <person name="Tarkka M."/>
            <person name="Buscot F."/>
            <person name="Kohler A."/>
            <person name="Nagy L.G."/>
            <person name="Floudas D."/>
            <person name="Copeland A."/>
            <person name="Barry K.W."/>
            <person name="Cichocki N."/>
            <person name="Veneault-Fourrey C."/>
            <person name="LaButti K."/>
            <person name="Lindquist E.A."/>
            <person name="Lipzen A."/>
            <person name="Lundell T."/>
            <person name="Morin E."/>
            <person name="Murat C."/>
            <person name="Sun H."/>
            <person name="Tunlid A."/>
            <person name="Henrissat B."/>
            <person name="Grigoriev I.V."/>
            <person name="Hibbett D.S."/>
            <person name="Martin F."/>
            <person name="Nordberg H.P."/>
            <person name="Cantor M.N."/>
            <person name="Hua S.X."/>
        </authorList>
    </citation>
    <scope>NUCLEOTIDE SEQUENCE [LARGE SCALE GENOMIC DNA]</scope>
    <source>
        <strain evidence="4 5">F 1598</strain>
    </source>
</reference>
<dbReference type="GO" id="GO:0005096">
    <property type="term" value="F:GTPase activator activity"/>
    <property type="evidence" value="ECO:0007669"/>
    <property type="project" value="UniProtKB-KW"/>
</dbReference>
<dbReference type="PANTHER" id="PTHR10063">
    <property type="entry name" value="TUBERIN"/>
    <property type="match status" value="1"/>
</dbReference>
<evidence type="ECO:0000313" key="4">
    <source>
        <dbReference type="EMBL" id="KIM77420.1"/>
    </source>
</evidence>
<dbReference type="InterPro" id="IPR018515">
    <property type="entry name" value="Tuberin-type_domain"/>
</dbReference>
<feature type="region of interest" description="Disordered" evidence="2">
    <location>
        <begin position="1"/>
        <end position="32"/>
    </location>
</feature>
<gene>
    <name evidence="4" type="ORF">PILCRDRAFT_12058</name>
</gene>
<dbReference type="InterPro" id="IPR000331">
    <property type="entry name" value="Rap/Ran_GAP_dom"/>
</dbReference>
<proteinExistence type="predicted"/>
<dbReference type="PANTHER" id="PTHR10063:SF0">
    <property type="entry name" value="TUBERIN"/>
    <property type="match status" value="1"/>
</dbReference>
<keyword evidence="5" id="KW-1185">Reference proteome</keyword>
<feature type="compositionally biased region" description="Polar residues" evidence="2">
    <location>
        <begin position="1"/>
        <end position="24"/>
    </location>
</feature>
<feature type="compositionally biased region" description="Pro residues" evidence="2">
    <location>
        <begin position="290"/>
        <end position="300"/>
    </location>
</feature>